<name>A0A5Y4CKW9_SALER</name>
<organism evidence="1">
    <name type="scientific">Salmonella enterica</name>
    <name type="common">Salmonella choleraesuis</name>
    <dbReference type="NCBI Taxonomy" id="28901"/>
    <lineage>
        <taxon>Bacteria</taxon>
        <taxon>Pseudomonadati</taxon>
        <taxon>Pseudomonadota</taxon>
        <taxon>Gammaproteobacteria</taxon>
        <taxon>Enterobacterales</taxon>
        <taxon>Enterobacteriaceae</taxon>
        <taxon>Salmonella</taxon>
    </lineage>
</organism>
<evidence type="ECO:0000313" key="1">
    <source>
        <dbReference type="EMBL" id="ECJ9902969.1"/>
    </source>
</evidence>
<accession>A0A5Y4CKW9</accession>
<comment type="caution">
    <text evidence="1">The sequence shown here is derived from an EMBL/GenBank/DDBJ whole genome shotgun (WGS) entry which is preliminary data.</text>
</comment>
<feature type="non-terminal residue" evidence="1">
    <location>
        <position position="244"/>
    </location>
</feature>
<evidence type="ECO:0008006" key="2">
    <source>
        <dbReference type="Google" id="ProtNLM"/>
    </source>
</evidence>
<protein>
    <recommendedName>
        <fullName evidence="2">Autotransporter outer membrane beta-barrel domain-containing protein</fullName>
    </recommendedName>
</protein>
<dbReference type="AlphaFoldDB" id="A0A5Y4CKW9"/>
<sequence>MSIANGTLTASHDINLSAQAAGGQGIVISNGSMTASSGTLTLNGSASAASGAGLSVTGTLLNATHASFTGSNSGGTGFSLTNLTLSSSLSDLVNVTFSSAGSGASAVNYLDNSVVTDANRDTLLNRTMDNLTNIDMNGTAIFNNASAGWTHDYSSTDKPNGGWIFNNTNVTAGGDVNLTGVGFNNATITVTNGSFSLSGNGPAVLTDNTLSATGAVNLSSGSGVTLTGTTVSAGSDITLLGGGS</sequence>
<reference evidence="1" key="1">
    <citation type="submission" date="2019-07" db="EMBL/GenBank/DDBJ databases">
        <authorList>
            <consortium name="PulseNet: The National Subtyping Network for Foodborne Disease Surveillance"/>
            <person name="Tarr C.L."/>
            <person name="Trees E."/>
            <person name="Katz L.S."/>
            <person name="Carleton-Romer H.A."/>
            <person name="Stroika S."/>
            <person name="Kucerova Z."/>
            <person name="Roache K.F."/>
            <person name="Sabol A.L."/>
            <person name="Besser J."/>
            <person name="Gerner-Smidt P."/>
        </authorList>
    </citation>
    <scope>NUCLEOTIDE SEQUENCE</scope>
    <source>
        <strain evidence="1">PNUSAS085449</strain>
    </source>
</reference>
<gene>
    <name evidence="1" type="ORF">FQQ32_23395</name>
</gene>
<dbReference type="EMBL" id="AAJAEW010000315">
    <property type="protein sequence ID" value="ECJ9902969.1"/>
    <property type="molecule type" value="Genomic_DNA"/>
</dbReference>
<proteinExistence type="predicted"/>